<dbReference type="GO" id="GO:0004644">
    <property type="term" value="F:phosphoribosylglycinamide formyltransferase activity"/>
    <property type="evidence" value="ECO:0007669"/>
    <property type="project" value="UniProtKB-UniRule"/>
</dbReference>
<name>A0A1H9QHQ1_9ACTN</name>
<evidence type="ECO:0000313" key="9">
    <source>
        <dbReference type="Proteomes" id="UP000198815"/>
    </source>
</evidence>
<sequence length="201" mass="21410">MNYRVVVLVSGAGTLLQALLDAERDGRLQASVVAVGSEMPDCAGLERARTAGVPTFCVPMPVLLARDSAARAAWDEQFARAVERYDPDLIVLAGFMKLLGQPFMSGFRGRIINSHPALLPAFPGAHAVRDALAAGAKSTGATIFWVDDGVDSGAIIAQHEVPIVADDDEATLHERIKVAERDMLVHTVNDLAANRGKVIDV</sequence>
<dbReference type="RefSeq" id="WP_091967497.1">
    <property type="nucleotide sequence ID" value="NZ_FOGZ01000003.1"/>
</dbReference>
<dbReference type="PROSITE" id="PS00373">
    <property type="entry name" value="GART"/>
    <property type="match status" value="1"/>
</dbReference>
<dbReference type="InterPro" id="IPR002376">
    <property type="entry name" value="Formyl_transf_N"/>
</dbReference>
<dbReference type="CDD" id="cd08645">
    <property type="entry name" value="FMT_core_GART"/>
    <property type="match status" value="1"/>
</dbReference>
<keyword evidence="9" id="KW-1185">Reference proteome</keyword>
<dbReference type="Gene3D" id="3.40.50.170">
    <property type="entry name" value="Formyl transferase, N-terminal domain"/>
    <property type="match status" value="1"/>
</dbReference>
<dbReference type="InterPro" id="IPR036477">
    <property type="entry name" value="Formyl_transf_N_sf"/>
</dbReference>
<feature type="active site" description="Proton donor" evidence="6">
    <location>
        <position position="115"/>
    </location>
</feature>
<dbReference type="GO" id="GO:0006189">
    <property type="term" value="P:'de novo' IMP biosynthetic process"/>
    <property type="evidence" value="ECO:0007669"/>
    <property type="project" value="UniProtKB-UniRule"/>
</dbReference>
<reference evidence="8 9" key="1">
    <citation type="submission" date="2016-10" db="EMBL/GenBank/DDBJ databases">
        <authorList>
            <person name="de Groot N.N."/>
        </authorList>
    </citation>
    <scope>NUCLEOTIDE SEQUENCE [LARGE SCALE GENOMIC DNA]</scope>
    <source>
        <strain evidence="8 9">DSM 16859</strain>
    </source>
</reference>
<comment type="similarity">
    <text evidence="4 6">Belongs to the GART family.</text>
</comment>
<dbReference type="SUPFAM" id="SSF53328">
    <property type="entry name" value="Formyltransferase"/>
    <property type="match status" value="1"/>
</dbReference>
<protein>
    <recommendedName>
        <fullName evidence="6">Phosphoribosylglycinamide formyltransferase</fullName>
        <ecNumber evidence="6">2.1.2.2</ecNumber>
    </recommendedName>
    <alternativeName>
        <fullName evidence="6">5'-phosphoribosylglycinamide transformylase</fullName>
    </alternativeName>
    <alternativeName>
        <fullName evidence="6">GAR transformylase</fullName>
        <shortName evidence="6">GART</shortName>
    </alternativeName>
</protein>
<dbReference type="GO" id="GO:0005829">
    <property type="term" value="C:cytosol"/>
    <property type="evidence" value="ECO:0007669"/>
    <property type="project" value="TreeGrafter"/>
</dbReference>
<dbReference type="InterPro" id="IPR001555">
    <property type="entry name" value="GART_AS"/>
</dbReference>
<dbReference type="PANTHER" id="PTHR43369">
    <property type="entry name" value="PHOSPHORIBOSYLGLYCINAMIDE FORMYLTRANSFERASE"/>
    <property type="match status" value="1"/>
</dbReference>
<dbReference type="Proteomes" id="UP000198815">
    <property type="component" value="Unassembled WGS sequence"/>
</dbReference>
<evidence type="ECO:0000256" key="3">
    <source>
        <dbReference type="ARBA" id="ARBA00022755"/>
    </source>
</evidence>
<dbReference type="UniPathway" id="UPA00074">
    <property type="reaction ID" value="UER00126"/>
</dbReference>
<keyword evidence="2 6" id="KW-0808">Transferase</keyword>
<dbReference type="HAMAP" id="MF_01930">
    <property type="entry name" value="PurN"/>
    <property type="match status" value="1"/>
</dbReference>
<dbReference type="EC" id="2.1.2.2" evidence="6"/>
<dbReference type="AlphaFoldDB" id="A0A1H9QHQ1"/>
<dbReference type="InterPro" id="IPR004607">
    <property type="entry name" value="GART"/>
</dbReference>
<evidence type="ECO:0000259" key="7">
    <source>
        <dbReference type="Pfam" id="PF00551"/>
    </source>
</evidence>
<feature type="binding site" evidence="6">
    <location>
        <begin position="96"/>
        <end position="99"/>
    </location>
    <ligand>
        <name>(6R)-10-formyltetrahydrofolate</name>
        <dbReference type="ChEBI" id="CHEBI:195366"/>
    </ligand>
</feature>
<feature type="site" description="Raises pKa of active site His" evidence="6">
    <location>
        <position position="151"/>
    </location>
</feature>
<feature type="domain" description="Formyl transferase N-terminal" evidence="7">
    <location>
        <begin position="4"/>
        <end position="187"/>
    </location>
</feature>
<evidence type="ECO:0000256" key="6">
    <source>
        <dbReference type="HAMAP-Rule" id="MF_01930"/>
    </source>
</evidence>
<organism evidence="8 9">
    <name type="scientific">Propionibacterium cyclohexanicum</name>
    <dbReference type="NCBI Taxonomy" id="64702"/>
    <lineage>
        <taxon>Bacteria</taxon>
        <taxon>Bacillati</taxon>
        <taxon>Actinomycetota</taxon>
        <taxon>Actinomycetes</taxon>
        <taxon>Propionibacteriales</taxon>
        <taxon>Propionibacteriaceae</taxon>
        <taxon>Propionibacterium</taxon>
    </lineage>
</organism>
<comment type="function">
    <text evidence="6">Catalyzes the transfer of a formyl group from 10-formyltetrahydrofolate to 5-phospho-ribosyl-glycinamide (GAR), producing 5-phospho-ribosyl-N-formylglycinamide (FGAR) and tetrahydrofolate.</text>
</comment>
<dbReference type="STRING" id="64702.SAMN05443377_103118"/>
<evidence type="ECO:0000256" key="1">
    <source>
        <dbReference type="ARBA" id="ARBA00005054"/>
    </source>
</evidence>
<evidence type="ECO:0000313" key="8">
    <source>
        <dbReference type="EMBL" id="SER59968.1"/>
    </source>
</evidence>
<evidence type="ECO:0000256" key="2">
    <source>
        <dbReference type="ARBA" id="ARBA00022679"/>
    </source>
</evidence>
<evidence type="ECO:0000256" key="4">
    <source>
        <dbReference type="ARBA" id="ARBA00038440"/>
    </source>
</evidence>
<comment type="catalytic activity">
    <reaction evidence="5 6">
        <text>N(1)-(5-phospho-beta-D-ribosyl)glycinamide + (6R)-10-formyltetrahydrofolate = N(2)-formyl-N(1)-(5-phospho-beta-D-ribosyl)glycinamide + (6S)-5,6,7,8-tetrahydrofolate + H(+)</text>
        <dbReference type="Rhea" id="RHEA:15053"/>
        <dbReference type="ChEBI" id="CHEBI:15378"/>
        <dbReference type="ChEBI" id="CHEBI:57453"/>
        <dbReference type="ChEBI" id="CHEBI:143788"/>
        <dbReference type="ChEBI" id="CHEBI:147286"/>
        <dbReference type="ChEBI" id="CHEBI:195366"/>
        <dbReference type="EC" id="2.1.2.2"/>
    </reaction>
</comment>
<evidence type="ECO:0000256" key="5">
    <source>
        <dbReference type="ARBA" id="ARBA00047664"/>
    </source>
</evidence>
<comment type="caution">
    <text evidence="6">Lacks conserved residue(s) required for the propagation of feature annotation.</text>
</comment>
<dbReference type="Pfam" id="PF00551">
    <property type="entry name" value="Formyl_trans_N"/>
    <property type="match status" value="1"/>
</dbReference>
<feature type="binding site" evidence="6">
    <location>
        <position position="71"/>
    </location>
    <ligand>
        <name>(6R)-10-formyltetrahydrofolate</name>
        <dbReference type="ChEBI" id="CHEBI:195366"/>
    </ligand>
</feature>
<keyword evidence="3 6" id="KW-0658">Purine biosynthesis</keyword>
<accession>A0A1H9QHQ1</accession>
<comment type="pathway">
    <text evidence="1 6">Purine metabolism; IMP biosynthesis via de novo pathway; N(2)-formyl-N(1)-(5-phospho-D-ribosyl)glycinamide from N(1)-(5-phospho-D-ribosyl)glycinamide (10-formyl THF route): step 1/1.</text>
</comment>
<feature type="binding site" evidence="6">
    <location>
        <position position="113"/>
    </location>
    <ligand>
        <name>(6R)-10-formyltetrahydrofolate</name>
        <dbReference type="ChEBI" id="CHEBI:195366"/>
    </ligand>
</feature>
<dbReference type="NCBIfam" id="TIGR00639">
    <property type="entry name" value="PurN"/>
    <property type="match status" value="1"/>
</dbReference>
<dbReference type="PANTHER" id="PTHR43369:SF2">
    <property type="entry name" value="PHOSPHORIBOSYLGLYCINAMIDE FORMYLTRANSFERASE"/>
    <property type="match status" value="1"/>
</dbReference>
<gene>
    <name evidence="6" type="primary">purN</name>
    <name evidence="8" type="ORF">SAMN05443377_103118</name>
</gene>
<dbReference type="EMBL" id="FOGZ01000003">
    <property type="protein sequence ID" value="SER59968.1"/>
    <property type="molecule type" value="Genomic_DNA"/>
</dbReference>
<dbReference type="OrthoDB" id="9806170at2"/>
<proteinExistence type="inferred from homology"/>